<evidence type="ECO:0000256" key="1">
    <source>
        <dbReference type="ARBA" id="ARBA00022490"/>
    </source>
</evidence>
<dbReference type="SUPFAM" id="SSF56596">
    <property type="entry name" value="Replication terminator protein (Tus)"/>
    <property type="match status" value="1"/>
</dbReference>
<evidence type="ECO:0000256" key="2">
    <source>
        <dbReference type="ARBA" id="ARBA00022705"/>
    </source>
</evidence>
<comment type="caution">
    <text evidence="4">The sequence shown here is derived from an EMBL/GenBank/DDBJ whole genome shotgun (WGS) entry which is preliminary data.</text>
</comment>
<dbReference type="AlphaFoldDB" id="A0A2V3ZLK0"/>
<proteinExistence type="predicted"/>
<keyword evidence="1" id="KW-0963">Cytoplasm</keyword>
<dbReference type="InterPro" id="IPR008865">
    <property type="entry name" value="DNA_replication_term_site-bd"/>
</dbReference>
<dbReference type="GO" id="GO:0003677">
    <property type="term" value="F:DNA binding"/>
    <property type="evidence" value="ECO:0007669"/>
    <property type="project" value="UniProtKB-KW"/>
</dbReference>
<dbReference type="OrthoDB" id="6353066at2"/>
<dbReference type="Proteomes" id="UP000253987">
    <property type="component" value="Unassembled WGS sequence"/>
</dbReference>
<dbReference type="GO" id="GO:0006274">
    <property type="term" value="P:DNA replication termination"/>
    <property type="evidence" value="ECO:0007669"/>
    <property type="project" value="InterPro"/>
</dbReference>
<sequence length="377" mass="42833">MGVLCALTFFKEGRVGRNDAEYQACPVVELLVHVGILSTIETNQRLVMSQYSAAQLQAIDQINERIEALETVVADLQSSLRRCDIVQAKVAVVPRPKKGEETDLPQRIEPELLTGTEAFDRAVFALSDWYGDGEHSTKAVARTPGTIVVRCSTTNAEMIDRRIAQANALKDQIKELIPKLGTRNDRFELLHNHHHMLVTLQLVRHYTALPPEPVIQSLSFTWGVKTEIKKVTVAEAVERIKNIMNDPAPEGMEPAQWQWIISRELNRVQSLPSNTELRQRRKLVVRPMVNIRRRLSQTERDSRREKWEKEKKFDQPVSLREAHTPLIVINPTTPIKVGTLGVYDAINGKKRAKRAGRKTSDEPISWLLPIYPLLSSR</sequence>
<dbReference type="Pfam" id="PF05472">
    <property type="entry name" value="Ter"/>
    <property type="match status" value="1"/>
</dbReference>
<evidence type="ECO:0000256" key="3">
    <source>
        <dbReference type="ARBA" id="ARBA00023125"/>
    </source>
</evidence>
<evidence type="ECO:0008006" key="6">
    <source>
        <dbReference type="Google" id="ProtNLM"/>
    </source>
</evidence>
<dbReference type="EMBL" id="QFWX01000003">
    <property type="protein sequence ID" value="PXX91805.1"/>
    <property type="molecule type" value="Genomic_DNA"/>
</dbReference>
<dbReference type="GO" id="GO:0005737">
    <property type="term" value="C:cytoplasm"/>
    <property type="evidence" value="ECO:0007669"/>
    <property type="project" value="InterPro"/>
</dbReference>
<gene>
    <name evidence="4" type="ORF">DIT71_08065</name>
</gene>
<name>A0A2V3ZLK0_9GAMM</name>
<dbReference type="InterPro" id="IPR036384">
    <property type="entry name" value="Tus_sf"/>
</dbReference>
<reference evidence="4 5" key="2">
    <citation type="submission" date="2018-06" db="EMBL/GenBank/DDBJ databases">
        <title>Marinobactersediminissp. nov, a moderately halophilic bacterium isolated from marine solar saltern.</title>
        <authorList>
            <person name="Zhang Y."/>
        </authorList>
    </citation>
    <scope>NUCLEOTIDE SEQUENCE [LARGE SCALE GENOMIC DNA]</scope>
    <source>
        <strain evidence="4 5">F01</strain>
    </source>
</reference>
<reference evidence="5" key="1">
    <citation type="submission" date="2018-05" db="EMBL/GenBank/DDBJ databases">
        <authorList>
            <person name="Lu D."/>
        </authorList>
    </citation>
    <scope>NUCLEOTIDE SEQUENCE [LARGE SCALE GENOMIC DNA]</scope>
    <source>
        <strain evidence="5">F01</strain>
    </source>
</reference>
<protein>
    <recommendedName>
        <fullName evidence="6">DNA replication terminus site-binding protein</fullName>
    </recommendedName>
</protein>
<evidence type="ECO:0000313" key="5">
    <source>
        <dbReference type="Proteomes" id="UP000253987"/>
    </source>
</evidence>
<keyword evidence="3" id="KW-0238">DNA-binding</keyword>
<keyword evidence="2" id="KW-0235">DNA replication</keyword>
<dbReference type="Gene3D" id="3.50.14.10">
    <property type="entry name" value="Replication terminator Tus, domain 1 superfamily/Replication terminator Tus"/>
    <property type="match status" value="1"/>
</dbReference>
<evidence type="ECO:0000313" key="4">
    <source>
        <dbReference type="EMBL" id="PXX91805.1"/>
    </source>
</evidence>
<accession>A0A2V3ZLK0</accession>
<dbReference type="InterPro" id="IPR036381">
    <property type="entry name" value="Tus_dom1"/>
</dbReference>
<keyword evidence="5" id="KW-1185">Reference proteome</keyword>
<organism evidence="4 5">
    <name type="scientific">Marinobacter vulgaris</name>
    <dbReference type="NCBI Taxonomy" id="1928331"/>
    <lineage>
        <taxon>Bacteria</taxon>
        <taxon>Pseudomonadati</taxon>
        <taxon>Pseudomonadota</taxon>
        <taxon>Gammaproteobacteria</taxon>
        <taxon>Pseudomonadales</taxon>
        <taxon>Marinobacteraceae</taxon>
        <taxon>Marinobacter</taxon>
    </lineage>
</organism>